<proteinExistence type="predicted"/>
<dbReference type="Proteomes" id="UP000053411">
    <property type="component" value="Unassembled WGS sequence"/>
</dbReference>
<dbReference type="OrthoDB" id="4145521at2759"/>
<protein>
    <submittedName>
        <fullName evidence="1">Uncharacterized protein</fullName>
    </submittedName>
</protein>
<sequence>MAATRALFQTLCLSPSMNSVARLSNVAERPDLASQVRTLRIHRHYLKAVSFDEYIRSDHLAESLQQLPPLDAASHALELSRAFKDELDAQLRFKTEGPPLLSQALKKFPRLQCFVHCGTTTQTVEGDYLLDKDSDLVRRTGVRILDGEKHYLLMNSTLQKCRGLKPASVDWSSFYWWEFHTCMGIPHAKALLERVTHFKLTFEVKSFAREPCPLKPTSGHWRQNLTNALARLVEYLSAVGHLWLGFDEMDVGYPLVDGPQYIRSHAVRRMTSLLLNAPNPAAPLPRLTSLTLENTAVRLGELCGFIVRHSGQLRSLTIVNMRLHEAGMAIRGVLATVMKLISFLHTETQLDQFVLQGTFQGLHAQLLCCPQGKGSILHDLQEYVCHRGEFPFCSIETSWECATPVADNVTIPDPRNCRANITIGSDASWYFEASDALDHQ</sequence>
<evidence type="ECO:0000313" key="1">
    <source>
        <dbReference type="EMBL" id="KIX99493.1"/>
    </source>
</evidence>
<dbReference type="AlphaFoldDB" id="A0A0D2KS43"/>
<keyword evidence="2" id="KW-1185">Reference proteome</keyword>
<organism evidence="1 2">
    <name type="scientific">Fonsecaea multimorphosa CBS 102226</name>
    <dbReference type="NCBI Taxonomy" id="1442371"/>
    <lineage>
        <taxon>Eukaryota</taxon>
        <taxon>Fungi</taxon>
        <taxon>Dikarya</taxon>
        <taxon>Ascomycota</taxon>
        <taxon>Pezizomycotina</taxon>
        <taxon>Eurotiomycetes</taxon>
        <taxon>Chaetothyriomycetidae</taxon>
        <taxon>Chaetothyriales</taxon>
        <taxon>Herpotrichiellaceae</taxon>
        <taxon>Fonsecaea</taxon>
    </lineage>
</organism>
<evidence type="ECO:0000313" key="2">
    <source>
        <dbReference type="Proteomes" id="UP000053411"/>
    </source>
</evidence>
<gene>
    <name evidence="1" type="ORF">Z520_05069</name>
</gene>
<dbReference type="GeneID" id="27710815"/>
<reference evidence="1 2" key="1">
    <citation type="submission" date="2015-01" db="EMBL/GenBank/DDBJ databases">
        <title>The Genome Sequence of Fonsecaea multimorphosa CBS 102226.</title>
        <authorList>
            <consortium name="The Broad Institute Genomics Platform"/>
            <person name="Cuomo C."/>
            <person name="de Hoog S."/>
            <person name="Gorbushina A."/>
            <person name="Stielow B."/>
            <person name="Teixiera M."/>
            <person name="Abouelleil A."/>
            <person name="Chapman S.B."/>
            <person name="Priest M."/>
            <person name="Young S.K."/>
            <person name="Wortman J."/>
            <person name="Nusbaum C."/>
            <person name="Birren B."/>
        </authorList>
    </citation>
    <scope>NUCLEOTIDE SEQUENCE [LARGE SCALE GENOMIC DNA]</scope>
    <source>
        <strain evidence="1 2">CBS 102226</strain>
    </source>
</reference>
<dbReference type="VEuPathDB" id="FungiDB:Z520_05069"/>
<dbReference type="RefSeq" id="XP_016633616.1">
    <property type="nucleotide sequence ID" value="XM_016775573.1"/>
</dbReference>
<dbReference type="EMBL" id="KN848069">
    <property type="protein sequence ID" value="KIX99493.1"/>
    <property type="molecule type" value="Genomic_DNA"/>
</dbReference>
<name>A0A0D2KS43_9EURO</name>
<accession>A0A0D2KS43</accession>
<dbReference type="STRING" id="1442371.A0A0D2KS43"/>